<feature type="transmembrane region" description="Helical" evidence="9">
    <location>
        <begin position="381"/>
        <end position="399"/>
    </location>
</feature>
<dbReference type="Gene3D" id="1.20.1250.20">
    <property type="entry name" value="MFS general substrate transporter like domains"/>
    <property type="match status" value="2"/>
</dbReference>
<dbReference type="OMA" id="AFAIGFN"/>
<reference evidence="10" key="1">
    <citation type="submission" date="2025-08" db="UniProtKB">
        <authorList>
            <consortium name="Ensembl"/>
        </authorList>
    </citation>
    <scope>IDENTIFICATION</scope>
</reference>
<feature type="transmembrane region" description="Helical" evidence="9">
    <location>
        <begin position="149"/>
        <end position="168"/>
    </location>
</feature>
<feature type="transmembrane region" description="Helical" evidence="9">
    <location>
        <begin position="262"/>
        <end position="284"/>
    </location>
</feature>
<dbReference type="GO" id="GO:0008643">
    <property type="term" value="P:carbohydrate transport"/>
    <property type="evidence" value="ECO:0007669"/>
    <property type="project" value="InterPro"/>
</dbReference>
<evidence type="ECO:0000256" key="8">
    <source>
        <dbReference type="SAM" id="MobiDB-lite"/>
    </source>
</evidence>
<dbReference type="SUPFAM" id="SSF103473">
    <property type="entry name" value="MFS general substrate transporter"/>
    <property type="match status" value="1"/>
</dbReference>
<comment type="similarity">
    <text evidence="2">Belongs to the major facilitator superfamily.</text>
</comment>
<dbReference type="Ensembl" id="ENSEBUT00000009033.1">
    <property type="protein sequence ID" value="ENSEBUP00000008528.1"/>
    <property type="gene ID" value="ENSEBUG00000005522.1"/>
</dbReference>
<evidence type="ECO:0000256" key="7">
    <source>
        <dbReference type="ARBA" id="ARBA00023136"/>
    </source>
</evidence>
<feature type="transmembrane region" description="Helical" evidence="9">
    <location>
        <begin position="490"/>
        <end position="514"/>
    </location>
</feature>
<feature type="transmembrane region" description="Helical" evidence="9">
    <location>
        <begin position="405"/>
        <end position="426"/>
    </location>
</feature>
<feature type="transmembrane region" description="Helical" evidence="9">
    <location>
        <begin position="67"/>
        <end position="90"/>
    </location>
</feature>
<evidence type="ECO:0000256" key="1">
    <source>
        <dbReference type="ARBA" id="ARBA00004651"/>
    </source>
</evidence>
<feature type="transmembrane region" description="Helical" evidence="9">
    <location>
        <begin position="189"/>
        <end position="209"/>
    </location>
</feature>
<keyword evidence="3" id="KW-0813">Transport</keyword>
<evidence type="ECO:0000256" key="2">
    <source>
        <dbReference type="ARBA" id="ARBA00008335"/>
    </source>
</evidence>
<name>A0A8C4Q1K7_EPTBU</name>
<dbReference type="GO" id="GO:0005886">
    <property type="term" value="C:plasma membrane"/>
    <property type="evidence" value="ECO:0007669"/>
    <property type="project" value="UniProtKB-SubCell"/>
</dbReference>
<dbReference type="FunFam" id="1.20.1250.20:FF:000183">
    <property type="entry name" value="sodium-dependent lysophosphatidylcholine symporter 1 isoform X2"/>
    <property type="match status" value="1"/>
</dbReference>
<sequence>MARILSSLPRNMAKGERDSNESTSSEARVIVPDEDDRVEPDELSICSKICYGVGGAPYQMTGSAIGIFLPIFLLDVALVNPFYASVILFVGRAWDAFTDPLIGFLVSKSPRRKIGTLIPWIVMSTPFAVTAYTLLWSVPSSTMSLQAKIMWYLLWYCLFQTLLTCYHVPYSALTMFISSRQKERDSVTAYRMMVEVLGTVTGAILQGQIVSAFSKHTSTKCYKQGFKFDTSNSSLSTSKPVVVADPSSEITPAVLKDMRTGYVVGAAATAGVFCLCAIVLCLGVKEKTSPYHADGNSKSQKSFFNGACKVLRHGPYVKLIIGFLFTSLAFQLVEANFALFCTYSMDFGQDFHNIVVTILVMAALGIPFWQWFLGRFGKKTAMFVGMLWAIPFLVLIIIIPSNLTMLYFIAMSSGFSVSAAFLLPWSMLPDVVDDFILKYPEYTGHEAIFYSFYVFFLKFASGISLGISTLSLDFAGYKIGSCDQPENVAFTLKMLVSPVPIALILLGLLLFRLYPINEQRRREIIKGLEQLKVEKAKMECEDVKHCIVQR</sequence>
<dbReference type="GO" id="GO:0015293">
    <property type="term" value="F:symporter activity"/>
    <property type="evidence" value="ECO:0007669"/>
    <property type="project" value="InterPro"/>
</dbReference>
<keyword evidence="7 9" id="KW-0472">Membrane</keyword>
<dbReference type="PANTHER" id="PTHR11328:SF31">
    <property type="entry name" value="SODIUM-DEPENDENT LYSOPHOSPHATIDYLCHOLINE SYMPORTER 1 ISOFORM X1-RELATED"/>
    <property type="match status" value="1"/>
</dbReference>
<proteinExistence type="inferred from homology"/>
<keyword evidence="5 9" id="KW-0812">Transmembrane</keyword>
<dbReference type="InterPro" id="IPR036259">
    <property type="entry name" value="MFS_trans_sf"/>
</dbReference>
<dbReference type="GeneTree" id="ENSGT00390000005318"/>
<keyword evidence="11" id="KW-1185">Reference proteome</keyword>
<reference evidence="10" key="2">
    <citation type="submission" date="2025-09" db="UniProtKB">
        <authorList>
            <consortium name="Ensembl"/>
        </authorList>
    </citation>
    <scope>IDENTIFICATION</scope>
</reference>
<evidence type="ECO:0000256" key="9">
    <source>
        <dbReference type="SAM" id="Phobius"/>
    </source>
</evidence>
<evidence type="ECO:0000256" key="5">
    <source>
        <dbReference type="ARBA" id="ARBA00022692"/>
    </source>
</evidence>
<dbReference type="PANTHER" id="PTHR11328">
    <property type="entry name" value="MAJOR FACILITATOR SUPERFAMILY DOMAIN-CONTAINING PROTEIN"/>
    <property type="match status" value="1"/>
</dbReference>
<evidence type="ECO:0000256" key="3">
    <source>
        <dbReference type="ARBA" id="ARBA00022448"/>
    </source>
</evidence>
<dbReference type="AlphaFoldDB" id="A0A8C4Q1K7"/>
<evidence type="ECO:0000256" key="4">
    <source>
        <dbReference type="ARBA" id="ARBA00022475"/>
    </source>
</evidence>
<accession>A0A8C4Q1K7</accession>
<feature type="transmembrane region" description="Helical" evidence="9">
    <location>
        <begin position="351"/>
        <end position="369"/>
    </location>
</feature>
<feature type="transmembrane region" description="Helical" evidence="9">
    <location>
        <begin position="117"/>
        <end position="137"/>
    </location>
</feature>
<comment type="subcellular location">
    <subcellularLocation>
        <location evidence="1">Cell membrane</location>
        <topology evidence="1">Multi-pass membrane protein</topology>
    </subcellularLocation>
</comment>
<dbReference type="Pfam" id="PF13347">
    <property type="entry name" value="MFS_2"/>
    <property type="match status" value="1"/>
</dbReference>
<protein>
    <submittedName>
        <fullName evidence="10">MFSD2 lysolipid transporter A, lysophospholipid b</fullName>
    </submittedName>
</protein>
<evidence type="ECO:0000313" key="10">
    <source>
        <dbReference type="Ensembl" id="ENSEBUP00000008528.1"/>
    </source>
</evidence>
<feature type="region of interest" description="Disordered" evidence="8">
    <location>
        <begin position="1"/>
        <end position="31"/>
    </location>
</feature>
<dbReference type="InterPro" id="IPR039672">
    <property type="entry name" value="MFS_2"/>
</dbReference>
<dbReference type="Proteomes" id="UP000694388">
    <property type="component" value="Unplaced"/>
</dbReference>
<keyword evidence="6 9" id="KW-1133">Transmembrane helix</keyword>
<organism evidence="10 11">
    <name type="scientific">Eptatretus burgeri</name>
    <name type="common">Inshore hagfish</name>
    <dbReference type="NCBI Taxonomy" id="7764"/>
    <lineage>
        <taxon>Eukaryota</taxon>
        <taxon>Metazoa</taxon>
        <taxon>Chordata</taxon>
        <taxon>Craniata</taxon>
        <taxon>Vertebrata</taxon>
        <taxon>Cyclostomata</taxon>
        <taxon>Myxini</taxon>
        <taxon>Myxiniformes</taxon>
        <taxon>Myxinidae</taxon>
        <taxon>Eptatretinae</taxon>
        <taxon>Eptatretus</taxon>
    </lineage>
</organism>
<feature type="transmembrane region" description="Helical" evidence="9">
    <location>
        <begin position="319"/>
        <end position="345"/>
    </location>
</feature>
<evidence type="ECO:0000256" key="6">
    <source>
        <dbReference type="ARBA" id="ARBA00022989"/>
    </source>
</evidence>
<feature type="transmembrane region" description="Helical" evidence="9">
    <location>
        <begin position="447"/>
        <end position="470"/>
    </location>
</feature>
<evidence type="ECO:0000313" key="11">
    <source>
        <dbReference type="Proteomes" id="UP000694388"/>
    </source>
</evidence>
<keyword evidence="4" id="KW-1003">Cell membrane</keyword>